<organism evidence="1">
    <name type="scientific">Rhizophora mucronata</name>
    <name type="common">Asiatic mangrove</name>
    <dbReference type="NCBI Taxonomy" id="61149"/>
    <lineage>
        <taxon>Eukaryota</taxon>
        <taxon>Viridiplantae</taxon>
        <taxon>Streptophyta</taxon>
        <taxon>Embryophyta</taxon>
        <taxon>Tracheophyta</taxon>
        <taxon>Spermatophyta</taxon>
        <taxon>Magnoliopsida</taxon>
        <taxon>eudicotyledons</taxon>
        <taxon>Gunneridae</taxon>
        <taxon>Pentapetalae</taxon>
        <taxon>rosids</taxon>
        <taxon>fabids</taxon>
        <taxon>Malpighiales</taxon>
        <taxon>Rhizophoraceae</taxon>
        <taxon>Rhizophora</taxon>
    </lineage>
</organism>
<reference evidence="1" key="1">
    <citation type="submission" date="2018-02" db="EMBL/GenBank/DDBJ databases">
        <title>Rhizophora mucronata_Transcriptome.</title>
        <authorList>
            <person name="Meera S.P."/>
            <person name="Sreeshan A."/>
            <person name="Augustine A."/>
        </authorList>
    </citation>
    <scope>NUCLEOTIDE SEQUENCE</scope>
    <source>
        <tissue evidence="1">Leaf</tissue>
    </source>
</reference>
<sequence length="30" mass="3371">MHDMTTGKNYLPLGIGSAFTFAFSFKDEML</sequence>
<proteinExistence type="predicted"/>
<evidence type="ECO:0000313" key="1">
    <source>
        <dbReference type="EMBL" id="MBX38494.1"/>
    </source>
</evidence>
<accession>A0A2P2N7P7</accession>
<name>A0A2P2N7P7_RHIMU</name>
<dbReference type="EMBL" id="GGEC01058010">
    <property type="protein sequence ID" value="MBX38494.1"/>
    <property type="molecule type" value="Transcribed_RNA"/>
</dbReference>
<dbReference type="AlphaFoldDB" id="A0A2P2N7P7"/>
<protein>
    <submittedName>
        <fullName evidence="1">Uncharacterized protein</fullName>
    </submittedName>
</protein>